<sequence length="130" mass="13762">MKRTTLGLLAGLTLWSVPALAQAPEPPSGADTESVQGEEHSLSGRVLRAGTGILYVESTEGPAVPLRITHATRVQGQRIPRAQGVETYLSDAFPPGTSVRVTFDVRTLEDGTPQNVVRTVEVVPRPAPGP</sequence>
<evidence type="ECO:0000256" key="1">
    <source>
        <dbReference type="SAM" id="MobiDB-lite"/>
    </source>
</evidence>
<dbReference type="RefSeq" id="WP_206728694.1">
    <property type="nucleotide sequence ID" value="NZ_CP071090.1"/>
</dbReference>
<proteinExistence type="predicted"/>
<evidence type="ECO:0008006" key="5">
    <source>
        <dbReference type="Google" id="ProtNLM"/>
    </source>
</evidence>
<gene>
    <name evidence="3" type="ORF">JY651_20625</name>
</gene>
<feature type="signal peptide" evidence="2">
    <location>
        <begin position="1"/>
        <end position="21"/>
    </location>
</feature>
<accession>A0ABX7P9P8</accession>
<keyword evidence="4" id="KW-1185">Reference proteome</keyword>
<evidence type="ECO:0000313" key="3">
    <source>
        <dbReference type="EMBL" id="QSQ27167.1"/>
    </source>
</evidence>
<keyword evidence="2" id="KW-0732">Signal</keyword>
<evidence type="ECO:0000313" key="4">
    <source>
        <dbReference type="Proteomes" id="UP000662747"/>
    </source>
</evidence>
<evidence type="ECO:0000256" key="2">
    <source>
        <dbReference type="SAM" id="SignalP"/>
    </source>
</evidence>
<name>A0ABX7P9P8_9BACT</name>
<organism evidence="3 4">
    <name type="scientific">Pyxidicoccus parkwayensis</name>
    <dbReference type="NCBI Taxonomy" id="2813578"/>
    <lineage>
        <taxon>Bacteria</taxon>
        <taxon>Pseudomonadati</taxon>
        <taxon>Myxococcota</taxon>
        <taxon>Myxococcia</taxon>
        <taxon>Myxococcales</taxon>
        <taxon>Cystobacterineae</taxon>
        <taxon>Myxococcaceae</taxon>
        <taxon>Pyxidicoccus</taxon>
    </lineage>
</organism>
<feature type="chain" id="PRO_5045776863" description="DUF5666 domain-containing protein" evidence="2">
    <location>
        <begin position="22"/>
        <end position="130"/>
    </location>
</feature>
<protein>
    <recommendedName>
        <fullName evidence="5">DUF5666 domain-containing protein</fullName>
    </recommendedName>
</protein>
<dbReference type="EMBL" id="CP071090">
    <property type="protein sequence ID" value="QSQ27167.1"/>
    <property type="molecule type" value="Genomic_DNA"/>
</dbReference>
<dbReference type="Proteomes" id="UP000662747">
    <property type="component" value="Chromosome"/>
</dbReference>
<reference evidence="3 4" key="1">
    <citation type="submission" date="2021-02" db="EMBL/GenBank/DDBJ databases">
        <title>De Novo genome assembly of isolated myxobacteria.</title>
        <authorList>
            <person name="Stevens D.C."/>
        </authorList>
    </citation>
    <scope>NUCLEOTIDE SEQUENCE [LARGE SCALE GENOMIC DNA]</scope>
    <source>
        <strain evidence="4">SCPEA02</strain>
    </source>
</reference>
<feature type="region of interest" description="Disordered" evidence="1">
    <location>
        <begin position="22"/>
        <end position="43"/>
    </location>
</feature>